<evidence type="ECO:0000256" key="1">
    <source>
        <dbReference type="SAM" id="MobiDB-lite"/>
    </source>
</evidence>
<evidence type="ECO:0000313" key="4">
    <source>
        <dbReference type="RefSeq" id="XP_026675749.1"/>
    </source>
</evidence>
<keyword evidence="3" id="KW-1185">Reference proteome</keyword>
<dbReference type="AlphaFoldDB" id="A0A3Q0IHU6"/>
<accession>A0A3Q0IHU6</accession>
<dbReference type="InterPro" id="IPR006909">
    <property type="entry name" value="Rad21/Rec8_C_eu"/>
</dbReference>
<dbReference type="KEGG" id="dci:113465434"/>
<proteinExistence type="predicted"/>
<dbReference type="SUPFAM" id="SSF46785">
    <property type="entry name" value="Winged helix' DNA-binding domain"/>
    <property type="match status" value="1"/>
</dbReference>
<dbReference type="PaxDb" id="121845-A0A3Q0IHU6"/>
<sequence>MFLDRSSKGQHAGAYTPLRLATTPTSLLPAPLNLLDVVPLLGGPGEQTYSFGSSLHPRTPGVSYQQTIQRDQMLPEPQLVEEGGPSTLGQPMGQTPGRSSVPAGPQSPVSESGSQAEARVSMQARNFRDELDRVFAEGFESLTFDQMTREDDRKTTCQKFYSLLILKKQNAVDINQPIDYEAIFIRKGPEFAV</sequence>
<dbReference type="RefSeq" id="XP_026675749.1">
    <property type="nucleotide sequence ID" value="XM_026819948.1"/>
</dbReference>
<feature type="region of interest" description="Disordered" evidence="1">
    <location>
        <begin position="78"/>
        <end position="117"/>
    </location>
</feature>
<feature type="domain" description="Rad21/Rec8-like protein C-terminal eukaryotic" evidence="2">
    <location>
        <begin position="140"/>
        <end position="191"/>
    </location>
</feature>
<reference evidence="4" key="1">
    <citation type="submission" date="2025-08" db="UniProtKB">
        <authorList>
            <consortium name="RefSeq"/>
        </authorList>
    </citation>
    <scope>IDENTIFICATION</scope>
</reference>
<dbReference type="STRING" id="121845.A0A3Q0IHU6"/>
<evidence type="ECO:0000313" key="3">
    <source>
        <dbReference type="Proteomes" id="UP000079169"/>
    </source>
</evidence>
<dbReference type="Pfam" id="PF04824">
    <property type="entry name" value="Rad21_Rec8"/>
    <property type="match status" value="1"/>
</dbReference>
<feature type="compositionally biased region" description="Polar residues" evidence="1">
    <location>
        <begin position="87"/>
        <end position="98"/>
    </location>
</feature>
<dbReference type="Gene3D" id="1.10.10.580">
    <property type="entry name" value="Structural maintenance of chromosome 1. Chain E"/>
    <property type="match status" value="1"/>
</dbReference>
<dbReference type="InterPro" id="IPR036390">
    <property type="entry name" value="WH_DNA-bd_sf"/>
</dbReference>
<feature type="region of interest" description="Disordered" evidence="1">
    <location>
        <begin position="49"/>
        <end position="68"/>
    </location>
</feature>
<name>A0A3Q0IHU6_DIACI</name>
<organism evidence="3 4">
    <name type="scientific">Diaphorina citri</name>
    <name type="common">Asian citrus psyllid</name>
    <dbReference type="NCBI Taxonomy" id="121845"/>
    <lineage>
        <taxon>Eukaryota</taxon>
        <taxon>Metazoa</taxon>
        <taxon>Ecdysozoa</taxon>
        <taxon>Arthropoda</taxon>
        <taxon>Hexapoda</taxon>
        <taxon>Insecta</taxon>
        <taxon>Pterygota</taxon>
        <taxon>Neoptera</taxon>
        <taxon>Paraneoptera</taxon>
        <taxon>Hemiptera</taxon>
        <taxon>Sternorrhyncha</taxon>
        <taxon>Psylloidea</taxon>
        <taxon>Psyllidae</taxon>
        <taxon>Diaphorininae</taxon>
        <taxon>Diaphorina</taxon>
    </lineage>
</organism>
<dbReference type="GeneID" id="113465434"/>
<gene>
    <name evidence="4" type="primary">LOC113465434</name>
</gene>
<dbReference type="Proteomes" id="UP000079169">
    <property type="component" value="Unplaced"/>
</dbReference>
<protein>
    <submittedName>
        <fullName evidence="4">Uncharacterized protein LOC113465434</fullName>
    </submittedName>
</protein>
<evidence type="ECO:0000259" key="2">
    <source>
        <dbReference type="Pfam" id="PF04824"/>
    </source>
</evidence>
<dbReference type="InterPro" id="IPR023093">
    <property type="entry name" value="ScpA-like_C"/>
</dbReference>